<sequence length="75" mass="8329">MVGKRHTLPKSITNPIMDKKYSMKLSHCMRSIGGFLPPFSNRSSPASSYSNLLCCSIINQTGSSLESFDFLEPEN</sequence>
<evidence type="ECO:0000313" key="1">
    <source>
        <dbReference type="EMBL" id="RNA23489.1"/>
    </source>
</evidence>
<proteinExistence type="predicted"/>
<keyword evidence="2" id="KW-1185">Reference proteome</keyword>
<comment type="caution">
    <text evidence="1">The sequence shown here is derived from an EMBL/GenBank/DDBJ whole genome shotgun (WGS) entry which is preliminary data.</text>
</comment>
<evidence type="ECO:0000313" key="2">
    <source>
        <dbReference type="Proteomes" id="UP000276133"/>
    </source>
</evidence>
<organism evidence="1 2">
    <name type="scientific">Brachionus plicatilis</name>
    <name type="common">Marine rotifer</name>
    <name type="synonym">Brachionus muelleri</name>
    <dbReference type="NCBI Taxonomy" id="10195"/>
    <lineage>
        <taxon>Eukaryota</taxon>
        <taxon>Metazoa</taxon>
        <taxon>Spiralia</taxon>
        <taxon>Gnathifera</taxon>
        <taxon>Rotifera</taxon>
        <taxon>Eurotatoria</taxon>
        <taxon>Monogononta</taxon>
        <taxon>Pseudotrocha</taxon>
        <taxon>Ploima</taxon>
        <taxon>Brachionidae</taxon>
        <taxon>Brachionus</taxon>
    </lineage>
</organism>
<dbReference type="Proteomes" id="UP000276133">
    <property type="component" value="Unassembled WGS sequence"/>
</dbReference>
<reference evidence="1 2" key="1">
    <citation type="journal article" date="2018" name="Sci. Rep.">
        <title>Genomic signatures of local adaptation to the degree of environmental predictability in rotifers.</title>
        <authorList>
            <person name="Franch-Gras L."/>
            <person name="Hahn C."/>
            <person name="Garcia-Roger E.M."/>
            <person name="Carmona M.J."/>
            <person name="Serra M."/>
            <person name="Gomez A."/>
        </authorList>
    </citation>
    <scope>NUCLEOTIDE SEQUENCE [LARGE SCALE GENOMIC DNA]</scope>
    <source>
        <strain evidence="1">HYR1</strain>
    </source>
</reference>
<accession>A0A3M7RJ37</accession>
<gene>
    <name evidence="1" type="ORF">BpHYR1_054207</name>
</gene>
<dbReference type="AlphaFoldDB" id="A0A3M7RJ37"/>
<dbReference type="EMBL" id="REGN01003279">
    <property type="protein sequence ID" value="RNA23489.1"/>
    <property type="molecule type" value="Genomic_DNA"/>
</dbReference>
<name>A0A3M7RJ37_BRAPC</name>
<protein>
    <submittedName>
        <fullName evidence="1">Uncharacterized protein</fullName>
    </submittedName>
</protein>